<reference evidence="2" key="1">
    <citation type="journal article" date="2019" name="Int. J. Syst. Evol. Microbiol.">
        <title>The Global Catalogue of Microorganisms (GCM) 10K type strain sequencing project: providing services to taxonomists for standard genome sequencing and annotation.</title>
        <authorList>
            <consortium name="The Broad Institute Genomics Platform"/>
            <consortium name="The Broad Institute Genome Sequencing Center for Infectious Disease"/>
            <person name="Wu L."/>
            <person name="Ma J."/>
        </authorList>
    </citation>
    <scope>NUCLEOTIDE SEQUENCE [LARGE SCALE GENOMIC DNA]</scope>
    <source>
        <strain evidence="2">CECT 7706</strain>
    </source>
</reference>
<dbReference type="EMBL" id="JAUFQS010000047">
    <property type="protein sequence ID" value="MDN3690509.1"/>
    <property type="molecule type" value="Genomic_DNA"/>
</dbReference>
<organism evidence="1 2">
    <name type="scientific">Cyclobacterium jeungdonense</name>
    <dbReference type="NCBI Taxonomy" id="708087"/>
    <lineage>
        <taxon>Bacteria</taxon>
        <taxon>Pseudomonadati</taxon>
        <taxon>Bacteroidota</taxon>
        <taxon>Cytophagia</taxon>
        <taxon>Cytophagales</taxon>
        <taxon>Cyclobacteriaceae</taxon>
        <taxon>Cyclobacterium</taxon>
    </lineage>
</organism>
<dbReference type="Proteomes" id="UP001236663">
    <property type="component" value="Unassembled WGS sequence"/>
</dbReference>
<dbReference type="RefSeq" id="WP_262888537.1">
    <property type="nucleotide sequence ID" value="NZ_JAUFQS010000047.1"/>
</dbReference>
<proteinExistence type="predicted"/>
<name>A0ABT8CEX4_9BACT</name>
<accession>A0ABT8CEX4</accession>
<evidence type="ECO:0000313" key="1">
    <source>
        <dbReference type="EMBL" id="MDN3690509.1"/>
    </source>
</evidence>
<comment type="caution">
    <text evidence="1">The sequence shown here is derived from an EMBL/GenBank/DDBJ whole genome shotgun (WGS) entry which is preliminary data.</text>
</comment>
<evidence type="ECO:0000313" key="2">
    <source>
        <dbReference type="Proteomes" id="UP001236663"/>
    </source>
</evidence>
<gene>
    <name evidence="1" type="ORF">QWZ15_22005</name>
</gene>
<keyword evidence="2" id="KW-1185">Reference proteome</keyword>
<protein>
    <submittedName>
        <fullName evidence="1">Uncharacterized protein</fullName>
    </submittedName>
</protein>
<sequence length="40" mass="4596">MRSKPPGPGFRYLLLVAEEFSHGHPALPFLSINMRTEDRQ</sequence>